<dbReference type="Pfam" id="PF04820">
    <property type="entry name" value="Trp_halogenase"/>
    <property type="match status" value="1"/>
</dbReference>
<comment type="caution">
    <text evidence="3">The sequence shown here is derived from an EMBL/GenBank/DDBJ whole genome shotgun (WGS) entry which is preliminary data.</text>
</comment>
<dbReference type="InterPro" id="IPR006905">
    <property type="entry name" value="Flavin_halogenase"/>
</dbReference>
<reference evidence="3 4" key="1">
    <citation type="submission" date="2018-03" db="EMBL/GenBank/DDBJ databases">
        <title>The draft genome of Sphingosinicella sp. GL-C-18.</title>
        <authorList>
            <person name="Liu L."/>
            <person name="Li L."/>
            <person name="Liang L."/>
            <person name="Zhang X."/>
            <person name="Wang T."/>
        </authorList>
    </citation>
    <scope>NUCLEOTIDE SEQUENCE [LARGE SCALE GENOMIC DNA]</scope>
    <source>
        <strain evidence="3 4">GL-C-18</strain>
    </source>
</reference>
<protein>
    <submittedName>
        <fullName evidence="3">Tryptophan halogenase</fullName>
    </submittedName>
</protein>
<feature type="binding site" evidence="2">
    <location>
        <begin position="17"/>
        <end position="20"/>
    </location>
    <ligand>
        <name>FAD</name>
        <dbReference type="ChEBI" id="CHEBI:57692"/>
    </ligand>
</feature>
<gene>
    <name evidence="3" type="ORF">C7I55_11780</name>
</gene>
<evidence type="ECO:0000256" key="1">
    <source>
        <dbReference type="PIRSR" id="PIRSR011396-1"/>
    </source>
</evidence>
<dbReference type="SUPFAM" id="SSF51905">
    <property type="entry name" value="FAD/NAD(P)-binding domain"/>
    <property type="match status" value="1"/>
</dbReference>
<feature type="binding site" evidence="2">
    <location>
        <position position="359"/>
    </location>
    <ligand>
        <name>FAD</name>
        <dbReference type="ChEBI" id="CHEBI:57692"/>
    </ligand>
</feature>
<name>A0A2P7QSY9_9SPHN</name>
<dbReference type="GO" id="GO:0000166">
    <property type="term" value="F:nucleotide binding"/>
    <property type="evidence" value="ECO:0007669"/>
    <property type="project" value="UniProtKB-KW"/>
</dbReference>
<dbReference type="InterPro" id="IPR036188">
    <property type="entry name" value="FAD/NAD-bd_sf"/>
</dbReference>
<feature type="binding site" evidence="2">
    <location>
        <position position="86"/>
    </location>
    <ligand>
        <name>7-chloro-L-tryptophan</name>
        <dbReference type="ChEBI" id="CHEBI:58713"/>
    </ligand>
</feature>
<dbReference type="OrthoDB" id="7387345at2"/>
<keyword evidence="2" id="KW-0285">Flavoprotein</keyword>
<dbReference type="PIRSF" id="PIRSF011396">
    <property type="entry name" value="Trp_halogenase"/>
    <property type="match status" value="1"/>
</dbReference>
<dbReference type="InterPro" id="IPR033856">
    <property type="entry name" value="Trp_halogen"/>
</dbReference>
<accession>A0A2P7QSY9</accession>
<feature type="binding site" evidence="2">
    <location>
        <position position="355"/>
    </location>
    <ligand>
        <name>L-tryptophan</name>
        <dbReference type="ChEBI" id="CHEBI:57912"/>
    </ligand>
</feature>
<dbReference type="Proteomes" id="UP000241167">
    <property type="component" value="Unassembled WGS sequence"/>
</dbReference>
<feature type="binding site" evidence="2">
    <location>
        <position position="191"/>
    </location>
    <ligand>
        <name>FAD</name>
        <dbReference type="ChEBI" id="CHEBI:57692"/>
    </ligand>
</feature>
<dbReference type="InterPro" id="IPR050816">
    <property type="entry name" value="Flavin-dep_Halogenase_NPB"/>
</dbReference>
<keyword evidence="2" id="KW-0274">FAD</keyword>
<organism evidence="3 4">
    <name type="scientific">Allosphingosinicella deserti</name>
    <dbReference type="NCBI Taxonomy" id="2116704"/>
    <lineage>
        <taxon>Bacteria</taxon>
        <taxon>Pseudomonadati</taxon>
        <taxon>Pseudomonadota</taxon>
        <taxon>Alphaproteobacteria</taxon>
        <taxon>Sphingomonadales</taxon>
        <taxon>Sphingomonadaceae</taxon>
        <taxon>Allosphingosinicella</taxon>
    </lineage>
</organism>
<keyword evidence="2" id="KW-0547">Nucleotide-binding</keyword>
<feature type="active site" evidence="1">
    <location>
        <position position="86"/>
    </location>
</feature>
<evidence type="ECO:0000313" key="3">
    <source>
        <dbReference type="EMBL" id="PSJ41050.1"/>
    </source>
</evidence>
<dbReference type="PANTHER" id="PTHR43747">
    <property type="entry name" value="FAD-BINDING PROTEIN"/>
    <property type="match status" value="1"/>
</dbReference>
<proteinExistence type="predicted"/>
<sequence length="525" mass="57111">MPPPREAAVTRVVVVGGGTAGWLAACLIAARTERAPAGPLHVTLIESPDVPTIGVGEGTWPTMRRTLQRIGISEAEFLLFCDAAFKQGSRFDGWVSGEADDQYFHPFTPPVEADPDAVVQAWQASDARSFAETVSPQARACGLNLAPRQRTMADFAGALNYAYHLDAGKLVDLLRRHATQRLGVRHVRDHVVSVEAAASGDIAGVGTRSTGTVEGDLFLDCSGHSALLLGEHYGVPFVDRRDVLFNDRALAVQVPVAPESPIASQTCATAHSAGWIWDIGLPTRRGIGCVYASAHASDDTAAAALEAYLRKTAPSIPVDPGAFRRLTFRSGHRQRFWERNCLAVGLSAGFLEPLEASAIVLIELSLDALLDNFPVTRGIMDIHARRFNALFLYRWDRIVEFLKLHYVLSRRSEPYWRAHRDPASIPARLSELLQIWRHQAPSRADLPMADEIFPAASYQYVLYGMGFPAPAQAPVQADAASTVEPLLRQAEQRGRALAASLPTNRSYLDALRAQATSSPPLVTTC</sequence>
<feature type="binding site" evidence="2">
    <location>
        <position position="346"/>
    </location>
    <ligand>
        <name>L-tryptophan</name>
        <dbReference type="ChEBI" id="CHEBI:57912"/>
    </ligand>
</feature>
<evidence type="ECO:0000256" key="2">
    <source>
        <dbReference type="PIRSR" id="PIRSR011396-2"/>
    </source>
</evidence>
<evidence type="ECO:0000313" key="4">
    <source>
        <dbReference type="Proteomes" id="UP000241167"/>
    </source>
</evidence>
<keyword evidence="4" id="KW-1185">Reference proteome</keyword>
<dbReference type="PANTHER" id="PTHR43747:SF4">
    <property type="entry name" value="FLAVIN-DEPENDENT TRYPTOPHAN HALOGENASE"/>
    <property type="match status" value="1"/>
</dbReference>
<dbReference type="Gene3D" id="3.50.50.60">
    <property type="entry name" value="FAD/NAD(P)-binding domain"/>
    <property type="match status" value="1"/>
</dbReference>
<dbReference type="PROSITE" id="PS51257">
    <property type="entry name" value="PROKAR_LIPOPROTEIN"/>
    <property type="match status" value="1"/>
</dbReference>
<dbReference type="AlphaFoldDB" id="A0A2P7QSY9"/>
<dbReference type="GO" id="GO:0004497">
    <property type="term" value="F:monooxygenase activity"/>
    <property type="evidence" value="ECO:0007669"/>
    <property type="project" value="InterPro"/>
</dbReference>
<dbReference type="EMBL" id="PXYI01000003">
    <property type="protein sequence ID" value="PSJ41050.1"/>
    <property type="molecule type" value="Genomic_DNA"/>
</dbReference>